<reference evidence="1" key="1">
    <citation type="submission" date="2018-02" db="EMBL/GenBank/DDBJ databases">
        <title>Rhizophora mucronata_Transcriptome.</title>
        <authorList>
            <person name="Meera S.P."/>
            <person name="Sreeshan A."/>
            <person name="Augustine A."/>
        </authorList>
    </citation>
    <scope>NUCLEOTIDE SEQUENCE</scope>
    <source>
        <tissue evidence="1">Leaf</tissue>
    </source>
</reference>
<name>A0A2P2JE38_RHIMU</name>
<sequence>MLPSIRQMGRFSTSPLKIQKTAESELQDLHQNFNLGLAASKMNLRSHNLENLFIIHS</sequence>
<evidence type="ECO:0000313" key="1">
    <source>
        <dbReference type="EMBL" id="MBW91727.1"/>
    </source>
</evidence>
<dbReference type="EMBL" id="GGEC01011244">
    <property type="protein sequence ID" value="MBW91727.1"/>
    <property type="molecule type" value="Transcribed_RNA"/>
</dbReference>
<protein>
    <submittedName>
        <fullName evidence="1">Uncharacterized protein</fullName>
    </submittedName>
</protein>
<proteinExistence type="predicted"/>
<accession>A0A2P2JE38</accession>
<dbReference type="AlphaFoldDB" id="A0A2P2JE38"/>
<organism evidence="1">
    <name type="scientific">Rhizophora mucronata</name>
    <name type="common">Asiatic mangrove</name>
    <dbReference type="NCBI Taxonomy" id="61149"/>
    <lineage>
        <taxon>Eukaryota</taxon>
        <taxon>Viridiplantae</taxon>
        <taxon>Streptophyta</taxon>
        <taxon>Embryophyta</taxon>
        <taxon>Tracheophyta</taxon>
        <taxon>Spermatophyta</taxon>
        <taxon>Magnoliopsida</taxon>
        <taxon>eudicotyledons</taxon>
        <taxon>Gunneridae</taxon>
        <taxon>Pentapetalae</taxon>
        <taxon>rosids</taxon>
        <taxon>fabids</taxon>
        <taxon>Malpighiales</taxon>
        <taxon>Rhizophoraceae</taxon>
        <taxon>Rhizophora</taxon>
    </lineage>
</organism>